<dbReference type="InParanoid" id="A0A136J250"/>
<evidence type="ECO:0000256" key="4">
    <source>
        <dbReference type="ARBA" id="ARBA00018170"/>
    </source>
</evidence>
<dbReference type="GO" id="GO:0044284">
    <property type="term" value="C:mitochondrial crista junction"/>
    <property type="evidence" value="ECO:0007669"/>
    <property type="project" value="InterPro"/>
</dbReference>
<evidence type="ECO:0000313" key="13">
    <source>
        <dbReference type="Proteomes" id="UP000070501"/>
    </source>
</evidence>
<dbReference type="AlphaFoldDB" id="A0A136J250"/>
<name>A0A136J250_9PEZI</name>
<evidence type="ECO:0000256" key="11">
    <source>
        <dbReference type="RuleBase" id="RU363010"/>
    </source>
</evidence>
<proteinExistence type="inferred from homology"/>
<dbReference type="GO" id="GO:0061617">
    <property type="term" value="C:MICOS complex"/>
    <property type="evidence" value="ECO:0007669"/>
    <property type="project" value="UniProtKB-UniRule"/>
</dbReference>
<evidence type="ECO:0000256" key="7">
    <source>
        <dbReference type="ARBA" id="ARBA00023128"/>
    </source>
</evidence>
<comment type="subcellular location">
    <subcellularLocation>
        <location evidence="2">Membrane</location>
    </subcellularLocation>
    <subcellularLocation>
        <location evidence="11">Mitochondrion inner membrane</location>
        <topology evidence="11">Single-pass membrane protein</topology>
    </subcellularLocation>
</comment>
<evidence type="ECO:0000256" key="3">
    <source>
        <dbReference type="ARBA" id="ARBA00009188"/>
    </source>
</evidence>
<evidence type="ECO:0000256" key="8">
    <source>
        <dbReference type="ARBA" id="ARBA00023136"/>
    </source>
</evidence>
<protein>
    <recommendedName>
        <fullName evidence="4 11">MICOS complex subunit MIC12</fullName>
    </recommendedName>
    <alternativeName>
        <fullName evidence="10 11">Altered inheritance of mitochondria protein 5, mitochondrial</fullName>
    </alternativeName>
    <alternativeName>
        <fullName evidence="9 11">Found in mitochondrial proteome protein 51</fullName>
    </alternativeName>
</protein>
<gene>
    <name evidence="12" type="ORF">Micbo1qcDRAFT_163941</name>
</gene>
<evidence type="ECO:0000256" key="2">
    <source>
        <dbReference type="ARBA" id="ARBA00004370"/>
    </source>
</evidence>
<keyword evidence="5" id="KW-0812">Transmembrane</keyword>
<evidence type="ECO:0000256" key="6">
    <source>
        <dbReference type="ARBA" id="ARBA00022989"/>
    </source>
</evidence>
<evidence type="ECO:0000313" key="12">
    <source>
        <dbReference type="EMBL" id="KXJ91163.1"/>
    </source>
</evidence>
<sequence>MGFTTGFTGGVTLTLGLAYLTVLAHQRNREQQAAILRQQTFLLSGAVDPLPPSLPPTRTELAAIERANLVESAKDRWNAEIEGAVRWAQNKDWEEVQEGVETALHRLWNRATGGPEVVDARAQQAAGIIRNDAAGVAAAAKSAYADAKARTKDEADAAKSSIFSAIGKGVQKAKEAVVGAEQKLEQNVMLATTPNAREAPPDVEKALRQRYEKPSGDAVTKTVEEALAERYTPVDQRDNTKLRAL</sequence>
<keyword evidence="11" id="KW-0999">Mitochondrion inner membrane</keyword>
<keyword evidence="8" id="KW-0472">Membrane</keyword>
<keyword evidence="6" id="KW-1133">Transmembrane helix</keyword>
<comment type="subunit">
    <text evidence="11">Component of the mitochondrial contact site and cristae organizing system (MICOS) complex.</text>
</comment>
<dbReference type="Proteomes" id="UP000070501">
    <property type="component" value="Unassembled WGS sequence"/>
</dbReference>
<keyword evidence="13" id="KW-1185">Reference proteome</keyword>
<accession>A0A136J250</accession>
<dbReference type="OrthoDB" id="4037694at2759"/>
<dbReference type="EMBL" id="KQ964251">
    <property type="protein sequence ID" value="KXJ91163.1"/>
    <property type="molecule type" value="Genomic_DNA"/>
</dbReference>
<organism evidence="12 13">
    <name type="scientific">Microdochium bolleyi</name>
    <dbReference type="NCBI Taxonomy" id="196109"/>
    <lineage>
        <taxon>Eukaryota</taxon>
        <taxon>Fungi</taxon>
        <taxon>Dikarya</taxon>
        <taxon>Ascomycota</taxon>
        <taxon>Pezizomycotina</taxon>
        <taxon>Sordariomycetes</taxon>
        <taxon>Xylariomycetidae</taxon>
        <taxon>Xylariales</taxon>
        <taxon>Microdochiaceae</taxon>
        <taxon>Microdochium</taxon>
    </lineage>
</organism>
<dbReference type="InterPro" id="IPR031463">
    <property type="entry name" value="Mic12"/>
</dbReference>
<dbReference type="GO" id="GO:0042407">
    <property type="term" value="P:cristae formation"/>
    <property type="evidence" value="ECO:0007669"/>
    <property type="project" value="InterPro"/>
</dbReference>
<evidence type="ECO:0000256" key="1">
    <source>
        <dbReference type="ARBA" id="ARBA00002689"/>
    </source>
</evidence>
<evidence type="ECO:0000256" key="9">
    <source>
        <dbReference type="ARBA" id="ARBA00032159"/>
    </source>
</evidence>
<comment type="function">
    <text evidence="1 11">Component of the MICOS complex, a large protein complex of the mitochondrial inner membrane that plays crucial roles in the maintenance of crista junctions, inner membrane architecture, and formation of contact sites to the outer membrane.</text>
</comment>
<keyword evidence="7 11" id="KW-0496">Mitochondrion</keyword>
<evidence type="ECO:0000256" key="5">
    <source>
        <dbReference type="ARBA" id="ARBA00022692"/>
    </source>
</evidence>
<evidence type="ECO:0000256" key="10">
    <source>
        <dbReference type="ARBA" id="ARBA00032985"/>
    </source>
</evidence>
<comment type="similarity">
    <text evidence="3 11">Belongs to the MICOS complex subunit Mic12 family.</text>
</comment>
<reference evidence="13" key="1">
    <citation type="submission" date="2016-02" db="EMBL/GenBank/DDBJ databases">
        <title>Draft genome sequence of Microdochium bolleyi, a fungal endophyte of beachgrass.</title>
        <authorList>
            <consortium name="DOE Joint Genome Institute"/>
            <person name="David A.S."/>
            <person name="May G."/>
            <person name="Haridas S."/>
            <person name="Lim J."/>
            <person name="Wang M."/>
            <person name="Labutti K."/>
            <person name="Lipzen A."/>
            <person name="Barry K."/>
            <person name="Grigoriev I.V."/>
        </authorList>
    </citation>
    <scope>NUCLEOTIDE SEQUENCE [LARGE SCALE GENOMIC DNA]</scope>
    <source>
        <strain evidence="13">J235TASD1</strain>
    </source>
</reference>
<dbReference type="Pfam" id="PF17050">
    <property type="entry name" value="AIM5"/>
    <property type="match status" value="1"/>
</dbReference>